<feature type="chain" id="PRO_5045020493" description="Zona pellucida sperm-binding protein 1/4 Ig-like domain-containing protein" evidence="5">
    <location>
        <begin position="23"/>
        <end position="422"/>
    </location>
</feature>
<accession>A0A8M9PAR4</accession>
<keyword evidence="2" id="KW-0964">Secreted</keyword>
<feature type="domain" description="Zona pellucida sperm-binding protein 1/4 Ig-like" evidence="6">
    <location>
        <begin position="92"/>
        <end position="166"/>
    </location>
</feature>
<evidence type="ECO:0000256" key="1">
    <source>
        <dbReference type="ARBA" id="ARBA00004613"/>
    </source>
</evidence>
<gene>
    <name evidence="8" type="primary">LOC100334195</name>
</gene>
<dbReference type="OMA" id="TLCPTQG"/>
<evidence type="ECO:0000313" key="8">
    <source>
        <dbReference type="RefSeq" id="XP_021328152.2"/>
    </source>
</evidence>
<evidence type="ECO:0000256" key="4">
    <source>
        <dbReference type="SAM" id="MobiDB-lite"/>
    </source>
</evidence>
<dbReference type="Proteomes" id="UP000000437">
    <property type="component" value="Chromosome 11"/>
</dbReference>
<evidence type="ECO:0000256" key="3">
    <source>
        <dbReference type="ARBA" id="ARBA00022729"/>
    </source>
</evidence>
<name>A0A8M9PAR4_DANRE</name>
<comment type="subcellular location">
    <subcellularLocation>
        <location evidence="1">Secreted</location>
    </subcellularLocation>
</comment>
<dbReference type="KEGG" id="dre:100334195"/>
<dbReference type="RefSeq" id="XP_021328152.2">
    <property type="nucleotide sequence ID" value="XM_021472477.3"/>
</dbReference>
<protein>
    <recommendedName>
        <fullName evidence="6">Zona pellucida sperm-binding protein 1/4 Ig-like domain-containing protein</fullName>
    </recommendedName>
</protein>
<feature type="signal peptide" evidence="5">
    <location>
        <begin position="1"/>
        <end position="22"/>
    </location>
</feature>
<reference evidence="8" key="1">
    <citation type="submission" date="2025-08" db="UniProtKB">
        <authorList>
            <consortium name="RefSeq"/>
        </authorList>
    </citation>
    <scope>IDENTIFICATION</scope>
    <source>
        <strain evidence="8">Tuebingen</strain>
        <tissue evidence="8">Fibroblasts and whole tissue</tissue>
    </source>
</reference>
<dbReference type="Pfam" id="PF22821">
    <property type="entry name" value="ZP1_ZP4_Ig-like"/>
    <property type="match status" value="1"/>
</dbReference>
<proteinExistence type="predicted"/>
<evidence type="ECO:0000256" key="5">
    <source>
        <dbReference type="SAM" id="SignalP"/>
    </source>
</evidence>
<evidence type="ECO:0000256" key="2">
    <source>
        <dbReference type="ARBA" id="ARBA00022525"/>
    </source>
</evidence>
<feature type="region of interest" description="Disordered" evidence="4">
    <location>
        <begin position="402"/>
        <end position="422"/>
    </location>
</feature>
<dbReference type="GO" id="GO:0005576">
    <property type="term" value="C:extracellular region"/>
    <property type="evidence" value="ECO:0007669"/>
    <property type="project" value="UniProtKB-SubCell"/>
</dbReference>
<dbReference type="OrthoDB" id="8446208at2759"/>
<dbReference type="InterPro" id="IPR054554">
    <property type="entry name" value="ZP1/4_Ig-like"/>
</dbReference>
<dbReference type="AlphaFoldDB" id="A0A8M9PAR4"/>
<keyword evidence="3 5" id="KW-0732">Signal</keyword>
<keyword evidence="7" id="KW-1185">Reference proteome</keyword>
<organism evidence="7 8">
    <name type="scientific">Danio rerio</name>
    <name type="common">Zebrafish</name>
    <name type="synonym">Brachydanio rerio</name>
    <dbReference type="NCBI Taxonomy" id="7955"/>
    <lineage>
        <taxon>Eukaryota</taxon>
        <taxon>Metazoa</taxon>
        <taxon>Chordata</taxon>
        <taxon>Craniata</taxon>
        <taxon>Vertebrata</taxon>
        <taxon>Euteleostomi</taxon>
        <taxon>Actinopterygii</taxon>
        <taxon>Neopterygii</taxon>
        <taxon>Teleostei</taxon>
        <taxon>Ostariophysi</taxon>
        <taxon>Cypriniformes</taxon>
        <taxon>Danionidae</taxon>
        <taxon>Danioninae</taxon>
        <taxon>Danio</taxon>
    </lineage>
</organism>
<accession>A0A2R8RT68</accession>
<feature type="region of interest" description="Disordered" evidence="4">
    <location>
        <begin position="50"/>
        <end position="69"/>
    </location>
</feature>
<evidence type="ECO:0000259" key="6">
    <source>
        <dbReference type="Pfam" id="PF22821"/>
    </source>
</evidence>
<sequence>MPWPKGIFLFVMAVMSFSSSIAGPEAFSETGANGAVSGDAIHIGRLLIGGQSVEPDNKKDKSRPASAEQTIEDERFRLARAKLQRLGPSLHCGNDSMTLNIKGHRTPHFLVERGEGSPVSLSEMPASCGFSLKRVRRDVSLVAPYTGCNVRQQGGSYVLPLIIMGAPVQMSCPVSPRLPVVSCTSSGMIVSFGVRGDDVLVKVSGSWMPLSSTSSICSFTLDHVGGSILLTAPFTGSCWDSQDTDWNLTLLLGDREVVLSCPKATDTPTVPPTQFPQGYPYFPVGYPWWYPWNQAPPAAPPTTPAPVKAPVYYPYPMWYPWNQAPPAAAPTTPAPLEAPAYYPYPMYYPYYYGGFPHRRRHHHRHHHRHWYPESQESWYPMLPPYEFAQFQPPPTPAAPQVQYPVFPMPFNPVNTGFKNPFRPPVPQSVSNPQSLNSPWSIWSRKQKR</sequence>
<evidence type="ECO:0000313" key="7">
    <source>
        <dbReference type="Proteomes" id="UP000000437"/>
    </source>
</evidence>